<keyword evidence="2" id="KW-1185">Reference proteome</keyword>
<proteinExistence type="predicted"/>
<reference evidence="1 2" key="1">
    <citation type="journal article" date="2015" name="Genome Biol.">
        <title>Comparative genomics of Steinernema reveals deeply conserved gene regulatory networks.</title>
        <authorList>
            <person name="Dillman A.R."/>
            <person name="Macchietto M."/>
            <person name="Porter C.F."/>
            <person name="Rogers A."/>
            <person name="Williams B."/>
            <person name="Antoshechkin I."/>
            <person name="Lee M.M."/>
            <person name="Goodwin Z."/>
            <person name="Lu X."/>
            <person name="Lewis E.E."/>
            <person name="Goodrich-Blair H."/>
            <person name="Stock S.P."/>
            <person name="Adams B.J."/>
            <person name="Sternberg P.W."/>
            <person name="Mortazavi A."/>
        </authorList>
    </citation>
    <scope>NUCLEOTIDE SEQUENCE [LARGE SCALE GENOMIC DNA]</scope>
    <source>
        <strain evidence="1 2">ALL</strain>
    </source>
</reference>
<organism evidence="1 2">
    <name type="scientific">Steinernema carpocapsae</name>
    <name type="common">Entomopathogenic nematode</name>
    <dbReference type="NCBI Taxonomy" id="34508"/>
    <lineage>
        <taxon>Eukaryota</taxon>
        <taxon>Metazoa</taxon>
        <taxon>Ecdysozoa</taxon>
        <taxon>Nematoda</taxon>
        <taxon>Chromadorea</taxon>
        <taxon>Rhabditida</taxon>
        <taxon>Tylenchina</taxon>
        <taxon>Panagrolaimomorpha</taxon>
        <taxon>Strongyloidoidea</taxon>
        <taxon>Steinernematidae</taxon>
        <taxon>Steinernema</taxon>
    </lineage>
</organism>
<dbReference type="EMBL" id="AZBU02000001">
    <property type="protein sequence ID" value="TMS34255.1"/>
    <property type="molecule type" value="Genomic_DNA"/>
</dbReference>
<dbReference type="Proteomes" id="UP000298663">
    <property type="component" value="Chromosome X"/>
</dbReference>
<dbReference type="AlphaFoldDB" id="A0A4U8UPL0"/>
<evidence type="ECO:0000313" key="1">
    <source>
        <dbReference type="EMBL" id="TMS34255.1"/>
    </source>
</evidence>
<comment type="caution">
    <text evidence="1">The sequence shown here is derived from an EMBL/GenBank/DDBJ whole genome shotgun (WGS) entry which is preliminary data.</text>
</comment>
<gene>
    <name evidence="1" type="ORF">L596_001883</name>
</gene>
<accession>A0A4U8UPL0</accession>
<evidence type="ECO:0000313" key="2">
    <source>
        <dbReference type="Proteomes" id="UP000298663"/>
    </source>
</evidence>
<protein>
    <submittedName>
        <fullName evidence="1">Uncharacterized protein</fullName>
    </submittedName>
</protein>
<name>A0A4U8UPL0_STECR</name>
<dbReference type="EMBL" id="CM016762">
    <property type="protein sequence ID" value="TMS34255.1"/>
    <property type="molecule type" value="Genomic_DNA"/>
</dbReference>
<sequence>MASGARKSQFLKGRLASCKFQDTNKIYTAHGRLSTASLTPYLKDNVCLVRGSGKCGVNKNNIYTGKYLLNVII</sequence>
<reference evidence="1 2" key="2">
    <citation type="journal article" date="2019" name="G3 (Bethesda)">
        <title>Hybrid Assembly of the Genome of the Entomopathogenic Nematode Steinernema carpocapsae Identifies the X-Chromosome.</title>
        <authorList>
            <person name="Serra L."/>
            <person name="Macchietto M."/>
            <person name="Macias-Munoz A."/>
            <person name="McGill C.J."/>
            <person name="Rodriguez I.M."/>
            <person name="Rodriguez B."/>
            <person name="Murad R."/>
            <person name="Mortazavi A."/>
        </authorList>
    </citation>
    <scope>NUCLEOTIDE SEQUENCE [LARGE SCALE GENOMIC DNA]</scope>
    <source>
        <strain evidence="1 2">ALL</strain>
    </source>
</reference>